<sequence>PESLQLWILWILFAKRPLSPAEFRHALWAGLLEQCLVDPELPDDIHMDAVTLVTISSKVLAEITKSKQPTVQLIHEPVRDFLVKEKGIQDLWPKLGFDLEGPSHEILKRCCTTYLHHPRVRAIIVAPEGGDDEWNAMAEKCSFLAYAGQQVLYHANAAAPVVPQDGFLTEFFASAEIRVINHLEKFKARQYGPHATPLYVLADKGLGNHIHIQIKRELATDVLGERYQYLLFAALANGHKSAIAALLGLSSTVCDGVDITDGLNYKKDLRD</sequence>
<comment type="caution">
    <text evidence="2">The sequence shown here is derived from an EMBL/GenBank/DDBJ whole genome shotgun (WGS) entry which is preliminary data.</text>
</comment>
<keyword evidence="1" id="KW-0732">Signal</keyword>
<dbReference type="Proteomes" id="UP001302321">
    <property type="component" value="Unassembled WGS sequence"/>
</dbReference>
<feature type="non-terminal residue" evidence="2">
    <location>
        <position position="1"/>
    </location>
</feature>
<gene>
    <name evidence="2" type="ORF">QBC36DRAFT_144449</name>
</gene>
<evidence type="ECO:0000256" key="1">
    <source>
        <dbReference type="SAM" id="SignalP"/>
    </source>
</evidence>
<reference evidence="2" key="1">
    <citation type="journal article" date="2023" name="Mol. Phylogenet. Evol.">
        <title>Genome-scale phylogeny and comparative genomics of the fungal order Sordariales.</title>
        <authorList>
            <person name="Hensen N."/>
            <person name="Bonometti L."/>
            <person name="Westerberg I."/>
            <person name="Brannstrom I.O."/>
            <person name="Guillou S."/>
            <person name="Cros-Aarteil S."/>
            <person name="Calhoun S."/>
            <person name="Haridas S."/>
            <person name="Kuo A."/>
            <person name="Mondo S."/>
            <person name="Pangilinan J."/>
            <person name="Riley R."/>
            <person name="LaButti K."/>
            <person name="Andreopoulos B."/>
            <person name="Lipzen A."/>
            <person name="Chen C."/>
            <person name="Yan M."/>
            <person name="Daum C."/>
            <person name="Ng V."/>
            <person name="Clum A."/>
            <person name="Steindorff A."/>
            <person name="Ohm R.A."/>
            <person name="Martin F."/>
            <person name="Silar P."/>
            <person name="Natvig D.O."/>
            <person name="Lalanne C."/>
            <person name="Gautier V."/>
            <person name="Ament-Velasquez S.L."/>
            <person name="Kruys A."/>
            <person name="Hutchinson M.I."/>
            <person name="Powell A.J."/>
            <person name="Barry K."/>
            <person name="Miller A.N."/>
            <person name="Grigoriev I.V."/>
            <person name="Debuchy R."/>
            <person name="Gladieux P."/>
            <person name="Hiltunen Thoren M."/>
            <person name="Johannesson H."/>
        </authorList>
    </citation>
    <scope>NUCLEOTIDE SEQUENCE</scope>
    <source>
        <strain evidence="2">CBS 892.96</strain>
    </source>
</reference>
<feature type="signal peptide" evidence="1">
    <location>
        <begin position="1"/>
        <end position="20"/>
    </location>
</feature>
<dbReference type="AlphaFoldDB" id="A0AAN6W0H9"/>
<organism evidence="2 3">
    <name type="scientific">Triangularia setosa</name>
    <dbReference type="NCBI Taxonomy" id="2587417"/>
    <lineage>
        <taxon>Eukaryota</taxon>
        <taxon>Fungi</taxon>
        <taxon>Dikarya</taxon>
        <taxon>Ascomycota</taxon>
        <taxon>Pezizomycotina</taxon>
        <taxon>Sordariomycetes</taxon>
        <taxon>Sordariomycetidae</taxon>
        <taxon>Sordariales</taxon>
        <taxon>Podosporaceae</taxon>
        <taxon>Triangularia</taxon>
    </lineage>
</organism>
<reference evidence="2" key="2">
    <citation type="submission" date="2023-05" db="EMBL/GenBank/DDBJ databases">
        <authorList>
            <consortium name="Lawrence Berkeley National Laboratory"/>
            <person name="Steindorff A."/>
            <person name="Hensen N."/>
            <person name="Bonometti L."/>
            <person name="Westerberg I."/>
            <person name="Brannstrom I.O."/>
            <person name="Guillou S."/>
            <person name="Cros-Aarteil S."/>
            <person name="Calhoun S."/>
            <person name="Haridas S."/>
            <person name="Kuo A."/>
            <person name="Mondo S."/>
            <person name="Pangilinan J."/>
            <person name="Riley R."/>
            <person name="Labutti K."/>
            <person name="Andreopoulos B."/>
            <person name="Lipzen A."/>
            <person name="Chen C."/>
            <person name="Yanf M."/>
            <person name="Daum C."/>
            <person name="Ng V."/>
            <person name="Clum A."/>
            <person name="Ohm R."/>
            <person name="Martin F."/>
            <person name="Silar P."/>
            <person name="Natvig D."/>
            <person name="Lalanne C."/>
            <person name="Gautier V."/>
            <person name="Ament-Velasquez S.L."/>
            <person name="Kruys A."/>
            <person name="Hutchinson M.I."/>
            <person name="Powell A.J."/>
            <person name="Barry K."/>
            <person name="Miller A.N."/>
            <person name="Grigoriev I.V."/>
            <person name="Debuchy R."/>
            <person name="Gladieux P."/>
            <person name="Thoren M.H."/>
            <person name="Johannesson H."/>
        </authorList>
    </citation>
    <scope>NUCLEOTIDE SEQUENCE</scope>
    <source>
        <strain evidence="2">CBS 892.96</strain>
    </source>
</reference>
<name>A0AAN6W0H9_9PEZI</name>
<evidence type="ECO:0000313" key="2">
    <source>
        <dbReference type="EMBL" id="KAK4172655.1"/>
    </source>
</evidence>
<dbReference type="EMBL" id="MU866404">
    <property type="protein sequence ID" value="KAK4172655.1"/>
    <property type="molecule type" value="Genomic_DNA"/>
</dbReference>
<protein>
    <submittedName>
        <fullName evidence="2">Uncharacterized protein</fullName>
    </submittedName>
</protein>
<feature type="non-terminal residue" evidence="2">
    <location>
        <position position="271"/>
    </location>
</feature>
<accession>A0AAN6W0H9</accession>
<keyword evidence="3" id="KW-1185">Reference proteome</keyword>
<feature type="chain" id="PRO_5043029719" evidence="1">
    <location>
        <begin position="21"/>
        <end position="271"/>
    </location>
</feature>
<dbReference type="PANTHER" id="PTHR10039:SF5">
    <property type="entry name" value="NACHT DOMAIN-CONTAINING PROTEIN"/>
    <property type="match status" value="1"/>
</dbReference>
<dbReference type="PANTHER" id="PTHR10039">
    <property type="entry name" value="AMELOGENIN"/>
    <property type="match status" value="1"/>
</dbReference>
<proteinExistence type="predicted"/>
<evidence type="ECO:0000313" key="3">
    <source>
        <dbReference type="Proteomes" id="UP001302321"/>
    </source>
</evidence>